<feature type="transmembrane region" description="Helical" evidence="1">
    <location>
        <begin position="70"/>
        <end position="94"/>
    </location>
</feature>
<evidence type="ECO:0000256" key="1">
    <source>
        <dbReference type="SAM" id="Phobius"/>
    </source>
</evidence>
<evidence type="ECO:0000313" key="2">
    <source>
        <dbReference type="EMBL" id="KAK6912262.1"/>
    </source>
</evidence>
<organism evidence="2 3">
    <name type="scientific">Dillenia turbinata</name>
    <dbReference type="NCBI Taxonomy" id="194707"/>
    <lineage>
        <taxon>Eukaryota</taxon>
        <taxon>Viridiplantae</taxon>
        <taxon>Streptophyta</taxon>
        <taxon>Embryophyta</taxon>
        <taxon>Tracheophyta</taxon>
        <taxon>Spermatophyta</taxon>
        <taxon>Magnoliopsida</taxon>
        <taxon>eudicotyledons</taxon>
        <taxon>Gunneridae</taxon>
        <taxon>Pentapetalae</taxon>
        <taxon>Dilleniales</taxon>
        <taxon>Dilleniaceae</taxon>
        <taxon>Dillenia</taxon>
    </lineage>
</organism>
<feature type="transmembrane region" description="Helical" evidence="1">
    <location>
        <begin position="457"/>
        <end position="479"/>
    </location>
</feature>
<dbReference type="GO" id="GO:0005886">
    <property type="term" value="C:plasma membrane"/>
    <property type="evidence" value="ECO:0007669"/>
    <property type="project" value="TreeGrafter"/>
</dbReference>
<dbReference type="AlphaFoldDB" id="A0AAN8UKN4"/>
<dbReference type="EMBL" id="JBAMMX010000028">
    <property type="protein sequence ID" value="KAK6912262.1"/>
    <property type="molecule type" value="Genomic_DNA"/>
</dbReference>
<name>A0AAN8UKN4_9MAGN</name>
<dbReference type="GO" id="GO:0009506">
    <property type="term" value="C:plasmodesma"/>
    <property type="evidence" value="ECO:0007669"/>
    <property type="project" value="TreeGrafter"/>
</dbReference>
<dbReference type="Proteomes" id="UP001370490">
    <property type="component" value="Unassembled WGS sequence"/>
</dbReference>
<evidence type="ECO:0008006" key="4">
    <source>
        <dbReference type="Google" id="ProtNLM"/>
    </source>
</evidence>
<dbReference type="PANTHER" id="PTHR31414:SF15">
    <property type="entry name" value="PLASMA MEMBRANE FUSION PROTEIN"/>
    <property type="match status" value="1"/>
</dbReference>
<keyword evidence="1" id="KW-1133">Transmembrane helix</keyword>
<sequence>MKPISGIQRSFVVEETTRNEISENSSSALVLAEKRTHRKDPSNGFKYYKGGWNVKDQHYLYSVGFTAAPLIVISAIWFLGFGLFLMFVSIRYCCCQRHHYGYSRAAYVLSLVFLILFTIAALIGCTVLSIGQANFHDSTTDTLDYVVDQANGTVRNLRSVSDYLSTAKGVGVDQVFLPPKVQSNIDRINTKINNSATTLEGKTEKNSKDIRHALNAVSLALIITSAIMLLLAFLGFLFSALGMKHLVRTLVILGWILVAGTFIICGMFLVLHNVVTDTCFAMDEWIKNPAANTSLDDILPCVDNATAQEALFQTKDVTSQLVDIVNWFITNVSNANVSPKAESLYYNQSGPLVPILCNPFYPDKSDPKCAPGEVDLDNATQVWKNYVCQVSSSGICNTEGRLTPDYYHQMTASVNVSYSLYHYGPFLVDLVDCSFVRKTFSDITRDYCPGLKNYSGWVYIGLIMVSIADMLSIVFWVLYTREKRHRASTKKFIALSAQDPSSVAEKSME</sequence>
<keyword evidence="3" id="KW-1185">Reference proteome</keyword>
<feature type="transmembrane region" description="Helical" evidence="1">
    <location>
        <begin position="106"/>
        <end position="130"/>
    </location>
</feature>
<feature type="transmembrane region" description="Helical" evidence="1">
    <location>
        <begin position="216"/>
        <end position="238"/>
    </location>
</feature>
<comment type="caution">
    <text evidence="2">The sequence shown here is derived from an EMBL/GenBank/DDBJ whole genome shotgun (WGS) entry which is preliminary data.</text>
</comment>
<accession>A0AAN8UKN4</accession>
<keyword evidence="1" id="KW-0472">Membrane</keyword>
<dbReference type="PANTHER" id="PTHR31414">
    <property type="entry name" value="TRANSMEMBRANE PROTEIN DDB_G0292058"/>
    <property type="match status" value="1"/>
</dbReference>
<dbReference type="InterPro" id="IPR040283">
    <property type="entry name" value="DDB_G0292058-like"/>
</dbReference>
<protein>
    <recommendedName>
        <fullName evidence="4">Transmembrane protein</fullName>
    </recommendedName>
</protein>
<keyword evidence="1" id="KW-0812">Transmembrane</keyword>
<gene>
    <name evidence="2" type="ORF">RJ641_024355</name>
</gene>
<reference evidence="2 3" key="1">
    <citation type="submission" date="2023-12" db="EMBL/GenBank/DDBJ databases">
        <title>A high-quality genome assembly for Dillenia turbinata (Dilleniales).</title>
        <authorList>
            <person name="Chanderbali A."/>
        </authorList>
    </citation>
    <scope>NUCLEOTIDE SEQUENCE [LARGE SCALE GENOMIC DNA]</scope>
    <source>
        <strain evidence="2">LSX21</strain>
        <tissue evidence="2">Leaf</tissue>
    </source>
</reference>
<evidence type="ECO:0000313" key="3">
    <source>
        <dbReference type="Proteomes" id="UP001370490"/>
    </source>
</evidence>
<feature type="transmembrane region" description="Helical" evidence="1">
    <location>
        <begin position="250"/>
        <end position="271"/>
    </location>
</feature>
<proteinExistence type="predicted"/>